<dbReference type="SUPFAM" id="SSF47095">
    <property type="entry name" value="HMG-box"/>
    <property type="match status" value="1"/>
</dbReference>
<dbReference type="Proteomes" id="UP000001449">
    <property type="component" value="Unassembled WGS sequence"/>
</dbReference>
<dbReference type="Gene3D" id="1.10.30.10">
    <property type="entry name" value="High mobility group box domain"/>
    <property type="match status" value="1"/>
</dbReference>
<feature type="non-terminal residue" evidence="6">
    <location>
        <position position="96"/>
    </location>
</feature>
<organism evidence="6 7">
    <name type="scientific">Thalassiosira pseudonana</name>
    <name type="common">Marine diatom</name>
    <name type="synonym">Cyclotella nana</name>
    <dbReference type="NCBI Taxonomy" id="35128"/>
    <lineage>
        <taxon>Eukaryota</taxon>
        <taxon>Sar</taxon>
        <taxon>Stramenopiles</taxon>
        <taxon>Ochrophyta</taxon>
        <taxon>Bacillariophyta</taxon>
        <taxon>Coscinodiscophyceae</taxon>
        <taxon>Thalassiosirophycidae</taxon>
        <taxon>Thalassiosirales</taxon>
        <taxon>Thalassiosiraceae</taxon>
        <taxon>Thalassiosira</taxon>
    </lineage>
</organism>
<dbReference type="InterPro" id="IPR051965">
    <property type="entry name" value="ChromReg_NeuronalGeneExpr"/>
</dbReference>
<keyword evidence="7" id="KW-1185">Reference proteome</keyword>
<dbReference type="InParanoid" id="B8LDW6"/>
<feature type="domain" description="HMG box" evidence="5">
    <location>
        <begin position="24"/>
        <end position="95"/>
    </location>
</feature>
<dbReference type="FunCoup" id="B8LDW6">
    <property type="interactions" value="137"/>
</dbReference>
<dbReference type="PANTHER" id="PTHR46040">
    <property type="entry name" value="HIGH MOBILITY GROUP PROTEIN 2"/>
    <property type="match status" value="1"/>
</dbReference>
<dbReference type="STRING" id="35128.B8LDW6"/>
<dbReference type="RefSeq" id="XP_002297185.1">
    <property type="nucleotide sequence ID" value="XM_002297149.1"/>
</dbReference>
<protein>
    <recommendedName>
        <fullName evidence="5">HMG box domain-containing protein</fullName>
    </recommendedName>
</protein>
<reference evidence="6 7" key="1">
    <citation type="journal article" date="2004" name="Science">
        <title>The genome of the diatom Thalassiosira pseudonana: ecology, evolution, and metabolism.</title>
        <authorList>
            <person name="Armbrust E.V."/>
            <person name="Berges J.A."/>
            <person name="Bowler C."/>
            <person name="Green B.R."/>
            <person name="Martinez D."/>
            <person name="Putnam N.H."/>
            <person name="Zhou S."/>
            <person name="Allen A.E."/>
            <person name="Apt K.E."/>
            <person name="Bechner M."/>
            <person name="Brzezinski M.A."/>
            <person name="Chaal B.K."/>
            <person name="Chiovitti A."/>
            <person name="Davis A.K."/>
            <person name="Demarest M.S."/>
            <person name="Detter J.C."/>
            <person name="Glavina T."/>
            <person name="Goodstein D."/>
            <person name="Hadi M.Z."/>
            <person name="Hellsten U."/>
            <person name="Hildebrand M."/>
            <person name="Jenkins B.D."/>
            <person name="Jurka J."/>
            <person name="Kapitonov V.V."/>
            <person name="Kroger N."/>
            <person name="Lau W.W."/>
            <person name="Lane T.W."/>
            <person name="Larimer F.W."/>
            <person name="Lippmeier J.C."/>
            <person name="Lucas S."/>
            <person name="Medina M."/>
            <person name="Montsant A."/>
            <person name="Obornik M."/>
            <person name="Parker M.S."/>
            <person name="Palenik B."/>
            <person name="Pazour G.J."/>
            <person name="Richardson P.M."/>
            <person name="Rynearson T.A."/>
            <person name="Saito M.A."/>
            <person name="Schwartz D.C."/>
            <person name="Thamatrakoln K."/>
            <person name="Valentin K."/>
            <person name="Vardi A."/>
            <person name="Wilkerson F.P."/>
            <person name="Rokhsar D.S."/>
        </authorList>
    </citation>
    <scope>NUCLEOTIDE SEQUENCE [LARGE SCALE GENOMIC DNA]</scope>
    <source>
        <strain evidence="6 7">CCMP1335</strain>
    </source>
</reference>
<dbReference type="HOGENOM" id="CLU_082854_10_3_1"/>
<evidence type="ECO:0000256" key="2">
    <source>
        <dbReference type="ARBA" id="ARBA00023242"/>
    </source>
</evidence>
<evidence type="ECO:0000259" key="5">
    <source>
        <dbReference type="PROSITE" id="PS50118"/>
    </source>
</evidence>
<name>B8LDW6_THAPS</name>
<evidence type="ECO:0000256" key="1">
    <source>
        <dbReference type="ARBA" id="ARBA00023125"/>
    </source>
</evidence>
<feature type="region of interest" description="Disordered" evidence="4">
    <location>
        <begin position="1"/>
        <end position="27"/>
    </location>
</feature>
<dbReference type="KEGG" id="tps:THAPSDRAFT_38361"/>
<dbReference type="GeneID" id="7451855"/>
<feature type="DNA-binding region" description="HMG box" evidence="3">
    <location>
        <begin position="24"/>
        <end position="95"/>
    </location>
</feature>
<dbReference type="Pfam" id="PF00505">
    <property type="entry name" value="HMG_box"/>
    <property type="match status" value="1"/>
</dbReference>
<accession>B8LDW6</accession>
<dbReference type="PROSITE" id="PS50118">
    <property type="entry name" value="HMG_BOX_2"/>
    <property type="match status" value="1"/>
</dbReference>
<dbReference type="InterPro" id="IPR036910">
    <property type="entry name" value="HMG_box_dom_sf"/>
</dbReference>
<gene>
    <name evidence="6" type="ORF">THAPSDRAFT_38361</name>
</gene>
<dbReference type="GO" id="GO:0005634">
    <property type="term" value="C:nucleus"/>
    <property type="evidence" value="ECO:0000318"/>
    <property type="project" value="GO_Central"/>
</dbReference>
<dbReference type="GO" id="GO:0003677">
    <property type="term" value="F:DNA binding"/>
    <property type="evidence" value="ECO:0007669"/>
    <property type="project" value="UniProtKB-UniRule"/>
</dbReference>
<evidence type="ECO:0000256" key="4">
    <source>
        <dbReference type="SAM" id="MobiDB-lite"/>
    </source>
</evidence>
<proteinExistence type="predicted"/>
<dbReference type="AlphaFoldDB" id="B8LDW6"/>
<reference evidence="6 7" key="2">
    <citation type="journal article" date="2008" name="Nature">
        <title>The Phaeodactylum genome reveals the evolutionary history of diatom genomes.</title>
        <authorList>
            <person name="Bowler C."/>
            <person name="Allen A.E."/>
            <person name="Badger J.H."/>
            <person name="Grimwood J."/>
            <person name="Jabbari K."/>
            <person name="Kuo A."/>
            <person name="Maheswari U."/>
            <person name="Martens C."/>
            <person name="Maumus F."/>
            <person name="Otillar R.P."/>
            <person name="Rayko E."/>
            <person name="Salamov A."/>
            <person name="Vandepoele K."/>
            <person name="Beszteri B."/>
            <person name="Gruber A."/>
            <person name="Heijde M."/>
            <person name="Katinka M."/>
            <person name="Mock T."/>
            <person name="Valentin K."/>
            <person name="Verret F."/>
            <person name="Berges J.A."/>
            <person name="Brownlee C."/>
            <person name="Cadoret J.P."/>
            <person name="Chiovitti A."/>
            <person name="Choi C.J."/>
            <person name="Coesel S."/>
            <person name="De Martino A."/>
            <person name="Detter J.C."/>
            <person name="Durkin C."/>
            <person name="Falciatore A."/>
            <person name="Fournet J."/>
            <person name="Haruta M."/>
            <person name="Huysman M.J."/>
            <person name="Jenkins B.D."/>
            <person name="Jiroutova K."/>
            <person name="Jorgensen R.E."/>
            <person name="Joubert Y."/>
            <person name="Kaplan A."/>
            <person name="Kroger N."/>
            <person name="Kroth P.G."/>
            <person name="La Roche J."/>
            <person name="Lindquist E."/>
            <person name="Lommer M."/>
            <person name="Martin-Jezequel V."/>
            <person name="Lopez P.J."/>
            <person name="Lucas S."/>
            <person name="Mangogna M."/>
            <person name="McGinnis K."/>
            <person name="Medlin L.K."/>
            <person name="Montsant A."/>
            <person name="Oudot-Le Secq M.P."/>
            <person name="Napoli C."/>
            <person name="Obornik M."/>
            <person name="Parker M.S."/>
            <person name="Petit J.L."/>
            <person name="Porcel B.M."/>
            <person name="Poulsen N."/>
            <person name="Robison M."/>
            <person name="Rychlewski L."/>
            <person name="Rynearson T.A."/>
            <person name="Schmutz J."/>
            <person name="Shapiro H."/>
            <person name="Siaut M."/>
            <person name="Stanley M."/>
            <person name="Sussman M.R."/>
            <person name="Taylor A.R."/>
            <person name="Vardi A."/>
            <person name="von Dassow P."/>
            <person name="Vyverman W."/>
            <person name="Willis A."/>
            <person name="Wyrwicz L.S."/>
            <person name="Rokhsar D.S."/>
            <person name="Weissenbach J."/>
            <person name="Armbrust E.V."/>
            <person name="Green B.R."/>
            <person name="Van de Peer Y."/>
            <person name="Grigoriev I.V."/>
        </authorList>
    </citation>
    <scope>NUCLEOTIDE SEQUENCE [LARGE SCALE GENOMIC DNA]</scope>
    <source>
        <strain evidence="6 7">CCMP1335</strain>
    </source>
</reference>
<dbReference type="PaxDb" id="35128-Thaps38361"/>
<dbReference type="InterPro" id="IPR009071">
    <property type="entry name" value="HMG_box_dom"/>
</dbReference>
<keyword evidence="2 3" id="KW-0539">Nucleus</keyword>
<dbReference type="PANTHER" id="PTHR46040:SF3">
    <property type="entry name" value="HIGH MOBILITY GROUP PROTEIN 2"/>
    <property type="match status" value="1"/>
</dbReference>
<sequence>MEEDSELPGKKKRRVKVPKDPHAPKRNIGAYSHYMKHNRKLIQEANPKTDSKDIVSATKLVASHFKDLDEEEAAKYTKMAEVDKARYVKEMKSYRE</sequence>
<evidence type="ECO:0000313" key="6">
    <source>
        <dbReference type="EMBL" id="EED86510.1"/>
    </source>
</evidence>
<evidence type="ECO:0000256" key="3">
    <source>
        <dbReference type="PROSITE-ProRule" id="PRU00267"/>
    </source>
</evidence>
<keyword evidence="1 3" id="KW-0238">DNA-binding</keyword>
<dbReference type="EMBL" id="DS999421">
    <property type="protein sequence ID" value="EED86510.1"/>
    <property type="molecule type" value="Genomic_DNA"/>
</dbReference>
<dbReference type="SMART" id="SM00398">
    <property type="entry name" value="HMG"/>
    <property type="match status" value="1"/>
</dbReference>
<evidence type="ECO:0000313" key="7">
    <source>
        <dbReference type="Proteomes" id="UP000001449"/>
    </source>
</evidence>